<accession>A0AAP0LEN9</accession>
<comment type="caution">
    <text evidence="1">The sequence shown here is derived from an EMBL/GenBank/DDBJ whole genome shotgun (WGS) entry which is preliminary data.</text>
</comment>
<proteinExistence type="predicted"/>
<dbReference type="EMBL" id="JBBNAF010000001">
    <property type="protein sequence ID" value="KAK9168857.1"/>
    <property type="molecule type" value="Genomic_DNA"/>
</dbReference>
<evidence type="ECO:0000313" key="2">
    <source>
        <dbReference type="Proteomes" id="UP001420932"/>
    </source>
</evidence>
<evidence type="ECO:0000313" key="1">
    <source>
        <dbReference type="EMBL" id="KAK9168857.1"/>
    </source>
</evidence>
<protein>
    <submittedName>
        <fullName evidence="1">Uncharacterized protein</fullName>
    </submittedName>
</protein>
<name>A0AAP0LEN9_9MAGN</name>
<organism evidence="1 2">
    <name type="scientific">Stephania yunnanensis</name>
    <dbReference type="NCBI Taxonomy" id="152371"/>
    <lineage>
        <taxon>Eukaryota</taxon>
        <taxon>Viridiplantae</taxon>
        <taxon>Streptophyta</taxon>
        <taxon>Embryophyta</taxon>
        <taxon>Tracheophyta</taxon>
        <taxon>Spermatophyta</taxon>
        <taxon>Magnoliopsida</taxon>
        <taxon>Ranunculales</taxon>
        <taxon>Menispermaceae</taxon>
        <taxon>Menispermoideae</taxon>
        <taxon>Cissampelideae</taxon>
        <taxon>Stephania</taxon>
    </lineage>
</organism>
<dbReference type="Proteomes" id="UP001420932">
    <property type="component" value="Unassembled WGS sequence"/>
</dbReference>
<dbReference type="AlphaFoldDB" id="A0AAP0LEN9"/>
<gene>
    <name evidence="1" type="ORF">Syun_000997</name>
</gene>
<reference evidence="1 2" key="1">
    <citation type="submission" date="2024-01" db="EMBL/GenBank/DDBJ databases">
        <title>Genome assemblies of Stephania.</title>
        <authorList>
            <person name="Yang L."/>
        </authorList>
    </citation>
    <scope>NUCLEOTIDE SEQUENCE [LARGE SCALE GENOMIC DNA]</scope>
    <source>
        <strain evidence="1">YNDBR</strain>
        <tissue evidence="1">Leaf</tissue>
    </source>
</reference>
<sequence length="128" mass="14463">MGARISRNTWNISFLSRRAIFKYFELRMSLKKLMVLHYHLSCSAGSVTQDLWSPPELDEKNWITSYGSIENDSDLVLGLLEVESILVGPSRSDKIAVRMTSSHHASHVMGYTRATMAMTKGRDLARVS</sequence>
<keyword evidence="2" id="KW-1185">Reference proteome</keyword>